<feature type="transmembrane region" description="Helical" evidence="2">
    <location>
        <begin position="42"/>
        <end position="63"/>
    </location>
</feature>
<keyword evidence="2" id="KW-1133">Transmembrane helix</keyword>
<reference evidence="3" key="2">
    <citation type="submission" date="2020-09" db="EMBL/GenBank/DDBJ databases">
        <authorList>
            <person name="Sun Q."/>
            <person name="Zhou Y."/>
        </authorList>
    </citation>
    <scope>NUCLEOTIDE SEQUENCE</scope>
    <source>
        <strain evidence="3">CGMCC 1.10749</strain>
    </source>
</reference>
<protein>
    <recommendedName>
        <fullName evidence="5">PknH-like extracellular domain-containing protein</fullName>
    </recommendedName>
</protein>
<evidence type="ECO:0000256" key="2">
    <source>
        <dbReference type="SAM" id="Phobius"/>
    </source>
</evidence>
<feature type="compositionally biased region" description="Low complexity" evidence="1">
    <location>
        <begin position="80"/>
        <end position="135"/>
    </location>
</feature>
<keyword evidence="2" id="KW-0472">Membrane</keyword>
<feature type="region of interest" description="Disordered" evidence="1">
    <location>
        <begin position="70"/>
        <end position="142"/>
    </location>
</feature>
<sequence>MSPISEDELRARLRSVEPSPAAPGLADHIIGQGRSRQLRRRWLTALATAAAVAVIGVGVVAVGDQLGPDDALPASPSPTPTSAQPTPTVAPTGTPTVTTTVSPDPSSTASSTSGPTSASAEPTSTPSRTSAPAPVRLLHDGRAGWSPGELEISLCVGDARVFPAPRGTTEMRVIRADFVAGANMSEGLVVFSSSAEAVAYLADVRRIARGCTDESSGDTKVVVDRVDGPWGEGLSIASAPRQSYDGTPRWTGLGVTVFARVGAGVTFGQYASKAELTDEAVASDIAQLRPALEHVAPQLCRYTQAGC</sequence>
<dbReference type="AlphaFoldDB" id="A0A8H9FSQ6"/>
<dbReference type="Proteomes" id="UP000628079">
    <property type="component" value="Unassembled WGS sequence"/>
</dbReference>
<gene>
    <name evidence="3" type="ORF">GCM10011314_03460</name>
</gene>
<comment type="caution">
    <text evidence="3">The sequence shown here is derived from an EMBL/GenBank/DDBJ whole genome shotgun (WGS) entry which is preliminary data.</text>
</comment>
<keyword evidence="2" id="KW-0812">Transmembrane</keyword>
<organism evidence="3 4">
    <name type="scientific">Knoellia flava</name>
    <dbReference type="NCBI Taxonomy" id="913969"/>
    <lineage>
        <taxon>Bacteria</taxon>
        <taxon>Bacillati</taxon>
        <taxon>Actinomycetota</taxon>
        <taxon>Actinomycetes</taxon>
        <taxon>Micrococcales</taxon>
        <taxon>Intrasporangiaceae</taxon>
        <taxon>Knoellia</taxon>
    </lineage>
</organism>
<evidence type="ECO:0000256" key="1">
    <source>
        <dbReference type="SAM" id="MobiDB-lite"/>
    </source>
</evidence>
<evidence type="ECO:0000313" key="4">
    <source>
        <dbReference type="Proteomes" id="UP000628079"/>
    </source>
</evidence>
<evidence type="ECO:0008006" key="5">
    <source>
        <dbReference type="Google" id="ProtNLM"/>
    </source>
</evidence>
<name>A0A8H9FSQ6_9MICO</name>
<proteinExistence type="predicted"/>
<dbReference type="RefSeq" id="WP_052117379.1">
    <property type="nucleotide sequence ID" value="NZ_BMEA01000001.1"/>
</dbReference>
<dbReference type="EMBL" id="BMEA01000001">
    <property type="protein sequence ID" value="GGB67544.1"/>
    <property type="molecule type" value="Genomic_DNA"/>
</dbReference>
<evidence type="ECO:0000313" key="3">
    <source>
        <dbReference type="EMBL" id="GGB67544.1"/>
    </source>
</evidence>
<reference evidence="3" key="1">
    <citation type="journal article" date="2014" name="Int. J. Syst. Evol. Microbiol.">
        <title>Complete genome sequence of Corynebacterium casei LMG S-19264T (=DSM 44701T), isolated from a smear-ripened cheese.</title>
        <authorList>
            <consortium name="US DOE Joint Genome Institute (JGI-PGF)"/>
            <person name="Walter F."/>
            <person name="Albersmeier A."/>
            <person name="Kalinowski J."/>
            <person name="Ruckert C."/>
        </authorList>
    </citation>
    <scope>NUCLEOTIDE SEQUENCE</scope>
    <source>
        <strain evidence="3">CGMCC 1.10749</strain>
    </source>
</reference>
<accession>A0A8H9FSQ6</accession>